<dbReference type="WBParaSite" id="PTRK_0000507900.1">
    <property type="protein sequence ID" value="PTRK_0000507900.1"/>
    <property type="gene ID" value="PTRK_0000507900"/>
</dbReference>
<evidence type="ECO:0000313" key="1">
    <source>
        <dbReference type="Proteomes" id="UP000038045"/>
    </source>
</evidence>
<keyword evidence="1" id="KW-1185">Reference proteome</keyword>
<organism evidence="1 2">
    <name type="scientific">Parastrongyloides trichosuri</name>
    <name type="common">Possum-specific nematode worm</name>
    <dbReference type="NCBI Taxonomy" id="131310"/>
    <lineage>
        <taxon>Eukaryota</taxon>
        <taxon>Metazoa</taxon>
        <taxon>Ecdysozoa</taxon>
        <taxon>Nematoda</taxon>
        <taxon>Chromadorea</taxon>
        <taxon>Rhabditida</taxon>
        <taxon>Tylenchina</taxon>
        <taxon>Panagrolaimomorpha</taxon>
        <taxon>Strongyloidoidea</taxon>
        <taxon>Strongyloididae</taxon>
        <taxon>Parastrongyloides</taxon>
    </lineage>
</organism>
<reference evidence="2" key="1">
    <citation type="submission" date="2017-02" db="UniProtKB">
        <authorList>
            <consortium name="WormBaseParasite"/>
        </authorList>
    </citation>
    <scope>IDENTIFICATION</scope>
</reference>
<evidence type="ECO:0000313" key="2">
    <source>
        <dbReference type="WBParaSite" id="PTRK_0000507900.1"/>
    </source>
</evidence>
<name>A0A0N4ZC24_PARTI</name>
<proteinExistence type="predicted"/>
<protein>
    <submittedName>
        <fullName evidence="2">F-box domain-containing protein</fullName>
    </submittedName>
</protein>
<accession>A0A0N4ZC24</accession>
<dbReference type="AlphaFoldDB" id="A0A0N4ZC24"/>
<dbReference type="Proteomes" id="UP000038045">
    <property type="component" value="Unplaced"/>
</dbReference>
<sequence>MTTRPHKSQYYSEEFVSKYIAEHLSLFENLPGYSYNGSLTYGCQRSEEEFNVFKPTFMFHVKQIGYGQPDIKVVFSALGNIKLPLSIAKKHILNVCRELLEIYSILQISFTGDLNMNGNNPDTNLITELAEFIRFVIESYQNIRTINIIPSMVPNRILLPILKQIKVRRISTISGIRIEDVDLIKFNPIPSDFDFFPSYYELNHIQFYIMDEHIFDLNKELEQKVYYTLDAIKERGYSVTFEACSFIEDHKMYTKLVDYCHKLGIQTNIEAYFGIYENVFTLTNTINPLLILTISHLHLLLEDDCDAKFMKIALVKFYNLKNLRLDLGLILDDDKLREVKLTPRNKELIKECLDVRSTIKHLTTVFIRIIHLTENFDPGVIEIKTYAMDLILKSLPKTIKTLIIKDSRFMTFNHIACLENYYRKIETIAISNCPNLPYTFLNRIPSLKNVILTDDSLIQIPPTVELAILKYRKNDDFVEEPEELVGEDINEDDVMSNVTKSTIVLDALHLRKKVEFYYNKKPDYIVYYNGDREWTRYFDFQKIFSHL</sequence>